<comment type="subunit">
    <text evidence="4">Component of the RNA polymerase III (Pol III) complex.</text>
</comment>
<evidence type="ECO:0000313" key="6">
    <source>
        <dbReference type="EMBL" id="CCG81201.1"/>
    </source>
</evidence>
<organism evidence="6 7">
    <name type="scientific">Taphrina deformans (strain PYCC 5710 / ATCC 11124 / CBS 356.35 / IMI 108563 / JCM 9778 / NBRC 8474)</name>
    <name type="common">Peach leaf curl fungus</name>
    <name type="synonym">Lalaria deformans</name>
    <dbReference type="NCBI Taxonomy" id="1097556"/>
    <lineage>
        <taxon>Eukaryota</taxon>
        <taxon>Fungi</taxon>
        <taxon>Dikarya</taxon>
        <taxon>Ascomycota</taxon>
        <taxon>Taphrinomycotina</taxon>
        <taxon>Taphrinomycetes</taxon>
        <taxon>Taphrinales</taxon>
        <taxon>Taphrinaceae</taxon>
        <taxon>Taphrina</taxon>
    </lineage>
</organism>
<dbReference type="GO" id="GO:0006383">
    <property type="term" value="P:transcription by RNA polymerase III"/>
    <property type="evidence" value="ECO:0007669"/>
    <property type="project" value="UniProtKB-UniRule"/>
</dbReference>
<dbReference type="VEuPathDB" id="FungiDB:TAPDE_000920"/>
<reference evidence="6 7" key="1">
    <citation type="journal article" date="2013" name="MBio">
        <title>Genome sequencing of the plant pathogen Taphrina deformans, the causal agent of peach leaf curl.</title>
        <authorList>
            <person name="Cisse O.H."/>
            <person name="Almeida J.M.G.C.F."/>
            <person name="Fonseca A."/>
            <person name="Kumar A.A."/>
            <person name="Salojaervi J."/>
            <person name="Overmyer K."/>
            <person name="Hauser P.M."/>
            <person name="Pagni M."/>
        </authorList>
    </citation>
    <scope>NUCLEOTIDE SEQUENCE [LARGE SCALE GENOMIC DNA]</scope>
    <source>
        <strain evidence="7">PYCC 5710 / ATCC 11124 / CBS 356.35 / IMI 108563 / JCM 9778 / NBRC 8474</strain>
    </source>
</reference>
<name>R4X7B3_TAPDE</name>
<dbReference type="Proteomes" id="UP000013776">
    <property type="component" value="Unassembled WGS sequence"/>
</dbReference>
<keyword evidence="7" id="KW-1185">Reference proteome</keyword>
<proteinExistence type="inferred from homology"/>
<feature type="region of interest" description="Disordered" evidence="5">
    <location>
        <begin position="159"/>
        <end position="224"/>
    </location>
</feature>
<comment type="function">
    <text evidence="4">DNA-dependent RNA polymerase catalyzes the transcription of DNA into RNA using the four ribonucleoside triphosphates as substrates. Specific peripheric component of RNA polymerase III which synthesizes small RNAs, such as 5S rRNA and tRNAs.</text>
</comment>
<dbReference type="eggNOG" id="ENOG502SEZJ">
    <property type="taxonomic scope" value="Eukaryota"/>
</dbReference>
<dbReference type="InterPro" id="IPR024661">
    <property type="entry name" value="RNA_pol_III_Rpc31"/>
</dbReference>
<dbReference type="Pfam" id="PF11705">
    <property type="entry name" value="RNA_pol_3_Rpc31"/>
    <property type="match status" value="1"/>
</dbReference>
<dbReference type="PANTHER" id="PTHR15367">
    <property type="entry name" value="DNA-DIRECTED RNA POLYMERASE III"/>
    <property type="match status" value="1"/>
</dbReference>
<accession>R4X7B3</accession>
<feature type="compositionally biased region" description="Acidic residues" evidence="5">
    <location>
        <begin position="183"/>
        <end position="204"/>
    </location>
</feature>
<feature type="region of interest" description="Disordered" evidence="5">
    <location>
        <begin position="1"/>
        <end position="25"/>
    </location>
</feature>
<dbReference type="EMBL" id="CAHR02000029">
    <property type="protein sequence ID" value="CCG81201.1"/>
    <property type="molecule type" value="Genomic_DNA"/>
</dbReference>
<comment type="similarity">
    <text evidence="2 4">Belongs to the eukaryotic RPC7 RNA polymerase subunit family.</text>
</comment>
<keyword evidence="6" id="KW-0240">DNA-directed RNA polymerase</keyword>
<dbReference type="PANTHER" id="PTHR15367:SF2">
    <property type="entry name" value="DNA-DIRECTED RNA POLYMERASE III SUBUNIT"/>
    <property type="match status" value="1"/>
</dbReference>
<feature type="compositionally biased region" description="Acidic residues" evidence="5">
    <location>
        <begin position="212"/>
        <end position="224"/>
    </location>
</feature>
<dbReference type="PIRSF" id="PIRSF000777">
    <property type="entry name" value="RNA_polIII_C31"/>
    <property type="match status" value="1"/>
</dbReference>
<comment type="caution">
    <text evidence="6">The sequence shown here is derived from an EMBL/GenBank/DDBJ whole genome shotgun (WGS) entry which is preliminary data.</text>
</comment>
<protein>
    <recommendedName>
        <fullName evidence="4">DNA-directed RNA polymerase III subunit</fullName>
    </recommendedName>
</protein>
<dbReference type="GO" id="GO:0005666">
    <property type="term" value="C:RNA polymerase III complex"/>
    <property type="evidence" value="ECO:0007669"/>
    <property type="project" value="UniProtKB-UniRule"/>
</dbReference>
<comment type="subcellular location">
    <subcellularLocation>
        <location evidence="1 4">Nucleus</location>
    </subcellularLocation>
</comment>
<keyword evidence="3 4" id="KW-0539">Nucleus</keyword>
<evidence type="ECO:0000256" key="4">
    <source>
        <dbReference type="PIRNR" id="PIRNR000777"/>
    </source>
</evidence>
<gene>
    <name evidence="6" type="ORF">TAPDE_000920</name>
</gene>
<dbReference type="OrthoDB" id="5377312at2759"/>
<evidence type="ECO:0000256" key="2">
    <source>
        <dbReference type="ARBA" id="ARBA00008352"/>
    </source>
</evidence>
<evidence type="ECO:0000256" key="3">
    <source>
        <dbReference type="ARBA" id="ARBA00023242"/>
    </source>
</evidence>
<sequence>MASRGRGRGRGGGPRMGGPMANNMSFAPQLAELQASIQDSPQKLYPEFVIPEAKHPTQDEKLQIKFFKEVQTSIINETPFYVQIREKVTGTTGDGIERYSDRWRPKQKVAQSLVDLRTDEKYFPEELLPVLHGDIVGRKKRKQQTFDLSKFLDMNTEADVDAAETSSALGDAPGEPGDKGSDEDGEAEEDPDDAFSDDGNDYEDNYFSGGENDFEDIGGDEEAY</sequence>
<keyword evidence="6" id="KW-0804">Transcription</keyword>
<evidence type="ECO:0000313" key="7">
    <source>
        <dbReference type="Proteomes" id="UP000013776"/>
    </source>
</evidence>
<evidence type="ECO:0000256" key="1">
    <source>
        <dbReference type="ARBA" id="ARBA00004123"/>
    </source>
</evidence>
<dbReference type="AlphaFoldDB" id="R4X7B3"/>
<evidence type="ECO:0000256" key="5">
    <source>
        <dbReference type="SAM" id="MobiDB-lite"/>
    </source>
</evidence>
<dbReference type="STRING" id="1097556.R4X7B3"/>